<name>Q39Y31_GEOMG</name>
<dbReference type="eggNOG" id="COG0484">
    <property type="taxonomic scope" value="Bacteria"/>
</dbReference>
<keyword evidence="1" id="KW-0732">Signal</keyword>
<dbReference type="PANTHER" id="PTHR35038">
    <property type="entry name" value="DISSIMILATORY SULFITE REDUCTASE SIRA"/>
    <property type="match status" value="1"/>
</dbReference>
<dbReference type="PROSITE" id="PS50093">
    <property type="entry name" value="PKD"/>
    <property type="match status" value="1"/>
</dbReference>
<keyword evidence="4" id="KW-1185">Reference proteome</keyword>
<dbReference type="PANTHER" id="PTHR35038:SF6">
    <property type="entry name" value="SURFACE LOCALIZED DECAHEME CYTOCHROME C LIPOPROTEIN"/>
    <property type="match status" value="1"/>
</dbReference>
<dbReference type="InterPro" id="IPR035986">
    <property type="entry name" value="PKD_dom_sf"/>
</dbReference>
<organism evidence="3 4">
    <name type="scientific">Geobacter metallireducens (strain ATCC 53774 / DSM 7210 / GS-15)</name>
    <dbReference type="NCBI Taxonomy" id="269799"/>
    <lineage>
        <taxon>Bacteria</taxon>
        <taxon>Pseudomonadati</taxon>
        <taxon>Thermodesulfobacteriota</taxon>
        <taxon>Desulfuromonadia</taxon>
        <taxon>Geobacterales</taxon>
        <taxon>Geobacteraceae</taxon>
        <taxon>Geobacter</taxon>
    </lineage>
</organism>
<dbReference type="RefSeq" id="WP_011365693.1">
    <property type="nucleotide sequence ID" value="NC_007517.1"/>
</dbReference>
<dbReference type="Pfam" id="PF18911">
    <property type="entry name" value="PKD_4"/>
    <property type="match status" value="1"/>
</dbReference>
<dbReference type="SUPFAM" id="SSF49299">
    <property type="entry name" value="PKD domain"/>
    <property type="match status" value="1"/>
</dbReference>
<evidence type="ECO:0000259" key="2">
    <source>
        <dbReference type="PROSITE" id="PS50093"/>
    </source>
</evidence>
<evidence type="ECO:0000256" key="1">
    <source>
        <dbReference type="ARBA" id="ARBA00022729"/>
    </source>
</evidence>
<evidence type="ECO:0000313" key="4">
    <source>
        <dbReference type="Proteomes" id="UP000007073"/>
    </source>
</evidence>
<dbReference type="SMART" id="SM00089">
    <property type="entry name" value="PKD"/>
    <property type="match status" value="1"/>
</dbReference>
<dbReference type="Gene3D" id="3.90.10.10">
    <property type="entry name" value="Cytochrome C3"/>
    <property type="match status" value="4"/>
</dbReference>
<dbReference type="CDD" id="cd00146">
    <property type="entry name" value="PKD"/>
    <property type="match status" value="1"/>
</dbReference>
<evidence type="ECO:0000313" key="3">
    <source>
        <dbReference type="EMBL" id="ABB30843.1"/>
    </source>
</evidence>
<dbReference type="Gene3D" id="2.60.40.10">
    <property type="entry name" value="Immunoglobulins"/>
    <property type="match status" value="1"/>
</dbReference>
<dbReference type="STRING" id="269799.Gmet_0600"/>
<reference evidence="3 4" key="1">
    <citation type="submission" date="2005-10" db="EMBL/GenBank/DDBJ databases">
        <title>Complete sequence of Geobacter metallireducens GS-15.</title>
        <authorList>
            <consortium name="US DOE Joint Genome Institute"/>
            <person name="Copeland A."/>
            <person name="Lucas S."/>
            <person name="Lapidus A."/>
            <person name="Barry K."/>
            <person name="Detter J.C."/>
            <person name="Glavina T."/>
            <person name="Hammon N."/>
            <person name="Israni S."/>
            <person name="Pitluck S."/>
            <person name="Di Bartolo G."/>
            <person name="Chain P."/>
            <person name="Schmutz J."/>
            <person name="Larimer F."/>
            <person name="Land M."/>
            <person name="Kyrpides N."/>
            <person name="Ivanova N."/>
            <person name="Richardson P."/>
        </authorList>
    </citation>
    <scope>NUCLEOTIDE SEQUENCE [LARGE SCALE GENOMIC DNA]</scope>
    <source>
        <strain evidence="4">ATCC 53774 / DSM 7210 / GS-15</strain>
    </source>
</reference>
<dbReference type="AlphaFoldDB" id="Q39Y31"/>
<proteinExistence type="predicted"/>
<dbReference type="KEGG" id="gme:Gmet_0600"/>
<dbReference type="EMBL" id="CP000148">
    <property type="protein sequence ID" value="ABB30843.1"/>
    <property type="molecule type" value="Genomic_DNA"/>
</dbReference>
<feature type="domain" description="PKD" evidence="2">
    <location>
        <begin position="477"/>
        <end position="565"/>
    </location>
</feature>
<dbReference type="eggNOG" id="COG3291">
    <property type="taxonomic scope" value="Bacteria"/>
</dbReference>
<dbReference type="InterPro" id="IPR013783">
    <property type="entry name" value="Ig-like_fold"/>
</dbReference>
<reference evidence="3 4" key="2">
    <citation type="journal article" date="2009" name="BMC Microbiol.">
        <title>The genome sequence of Geobacter metallireducens: features of metabolism, physiology and regulation common and dissimilar to Geobacter sulfurreducens.</title>
        <authorList>
            <person name="Aklujkar M."/>
            <person name="Krushkal J."/>
            <person name="DiBartolo G."/>
            <person name="Lapidus A."/>
            <person name="Land M.L."/>
            <person name="Lovley D.R."/>
        </authorList>
    </citation>
    <scope>NUCLEOTIDE SEQUENCE [LARGE SCALE GENOMIC DNA]</scope>
    <source>
        <strain evidence="4">ATCC 53774 / DSM 7210 / GS-15</strain>
    </source>
</reference>
<dbReference type="SUPFAM" id="SSF48695">
    <property type="entry name" value="Multiheme cytochromes"/>
    <property type="match status" value="1"/>
</dbReference>
<dbReference type="GO" id="GO:0016491">
    <property type="term" value="F:oxidoreductase activity"/>
    <property type="evidence" value="ECO:0007669"/>
    <property type="project" value="TreeGrafter"/>
</dbReference>
<dbReference type="InterPro" id="IPR022409">
    <property type="entry name" value="PKD/Chitinase_dom"/>
</dbReference>
<dbReference type="InterPro" id="IPR036280">
    <property type="entry name" value="Multihaem_cyt_sf"/>
</dbReference>
<dbReference type="Proteomes" id="UP000007073">
    <property type="component" value="Chromosome"/>
</dbReference>
<protein>
    <submittedName>
        <fullName evidence="3">Cytochrome c</fullName>
    </submittedName>
</protein>
<dbReference type="HOGENOM" id="CLU_349435_0_0_7"/>
<gene>
    <name evidence="3" type="ordered locus">Gmet_0600</name>
</gene>
<dbReference type="InterPro" id="IPR051829">
    <property type="entry name" value="Multiheme_Cytochr_ET"/>
</dbReference>
<sequence>MKTEDGSERGRLTVFALLALFLFVPIMQPEAHALVENNCRGCHNDAQGKTADRHHALLSLGKQCLDCHQMVGPSGSQTPVVVRDCIACHGDLIHQGRHHQLIAERGKQCLDCHQIVVDASGANTPVVVRDCSVCHATMNPKTNHNNAMADVSCAQCHNLGVVNEHLSRTSTCYTCHSSVNVTVQQTILSAKTGVVVTCTSCHVGFDHVAQHNMVVTPADCAGCHTQGVVYEHTNRTSTCATCHQSTNATVQKTITDGRNNIQVSCANCHGTVNHIAQHDMAQTAAECAQCHTKSVLDEHLTRTSTCATCHSSSRVEVQNAITAGRAGTVVNCVTCHGQYNHPTAHTGKVSAPYADCNTCHITNLTDLHAQRGFQCAACHASTNTAITAAVQKGLGGQPVVCADCHNAIGGFGNHAKQHDMVTLNSTTGFIAAHEEKMVYCFTCHNNTNAGYQKAINDGMAGIPQTCTSCHAAYGNQPPVANAGANVTTTVNKAVTLSGAASSDPDGTIVSYAWTFGDGTTGSGVSVTKTYATAGTYTVTLTVTDNAGASASATTIVTVQAAPTSSSVFADQVLSMQRLYSVTSSDSNSSDVTANFRDGNTTDRYLLQYGSSGSNYVIAMKLNRDALTATKVVLRVYVSSISSSRTLRIYPYQSNGTSVNTRYYTSYSTSSTGWKDIDVTSIAQQMNGYGWMKFRVTPTSNSLYVAEGAFQVQ</sequence>
<accession>Q39Y31</accession>
<dbReference type="InterPro" id="IPR000601">
    <property type="entry name" value="PKD_dom"/>
</dbReference>
<dbReference type="CDD" id="cd08168">
    <property type="entry name" value="Cytochrom_C3"/>
    <property type="match status" value="4"/>
</dbReference>